<evidence type="ECO:0000313" key="4">
    <source>
        <dbReference type="Proteomes" id="UP000273643"/>
    </source>
</evidence>
<keyword evidence="2" id="KW-0732">Signal</keyword>
<dbReference type="PANTHER" id="PTHR30105:SF2">
    <property type="entry name" value="DIVERGENT POLYSACCHARIDE DEACETYLASE SUPERFAMILY"/>
    <property type="match status" value="1"/>
</dbReference>
<sequence>MLLPLLRLTLVAVLLLGASLSQAGQLAIIIDDIGYSAALGKRSLNLPGNFTFAVLPHAPHGSRLAREGAAMGKEIMLHNPMSNIRNLPLDAGALASGMSHRDFIRTLEDNLRSIPEARGLNNHMGSQLTQESEPMGWLMQYLGEHGYYFIDSRTTADSQAWETARRYRIPTLKRDVFLDHERSVESVMRQLKQAIELARTRGYALAIGHPYPETLMVLEQITPLLADAGVNLVPISVLLERPEAPLSIVGRSCLAPPLSLWRPPVGSQSMAGGPDAATEKLSPLVTERRPYRLSQHLLLN</sequence>
<dbReference type="Pfam" id="PF04748">
    <property type="entry name" value="Polysacc_deac_2"/>
    <property type="match status" value="1"/>
</dbReference>
<dbReference type="InterPro" id="IPR006837">
    <property type="entry name" value="Divergent_DAC"/>
</dbReference>
<dbReference type="SUPFAM" id="SSF88713">
    <property type="entry name" value="Glycoside hydrolase/deacetylase"/>
    <property type="match status" value="1"/>
</dbReference>
<dbReference type="Proteomes" id="UP000273643">
    <property type="component" value="Unassembled WGS sequence"/>
</dbReference>
<name>A0A3N1NRH8_9GAMM</name>
<comment type="caution">
    <text evidence="3">The sequence shown here is derived from an EMBL/GenBank/DDBJ whole genome shotgun (WGS) entry which is preliminary data.</text>
</comment>
<evidence type="ECO:0000256" key="2">
    <source>
        <dbReference type="SAM" id="SignalP"/>
    </source>
</evidence>
<dbReference type="RefSeq" id="WP_024461412.1">
    <property type="nucleotide sequence ID" value="NZ_JBHYFO010000010.1"/>
</dbReference>
<dbReference type="Gene3D" id="3.20.20.370">
    <property type="entry name" value="Glycoside hydrolase/deacetylase"/>
    <property type="match status" value="1"/>
</dbReference>
<feature type="chain" id="PRO_5018196351" description="Divergent polysaccharide deacetylase" evidence="2">
    <location>
        <begin position="24"/>
        <end position="300"/>
    </location>
</feature>
<evidence type="ECO:0000256" key="1">
    <source>
        <dbReference type="SAM" id="MobiDB-lite"/>
    </source>
</evidence>
<feature type="region of interest" description="Disordered" evidence="1">
    <location>
        <begin position="265"/>
        <end position="284"/>
    </location>
</feature>
<dbReference type="EMBL" id="RJUK01000001">
    <property type="protein sequence ID" value="ROQ21442.1"/>
    <property type="molecule type" value="Genomic_DNA"/>
</dbReference>
<dbReference type="CDD" id="cd10936">
    <property type="entry name" value="CE4_DAC2"/>
    <property type="match status" value="1"/>
</dbReference>
<feature type="signal peptide" evidence="2">
    <location>
        <begin position="1"/>
        <end position="23"/>
    </location>
</feature>
<dbReference type="AlphaFoldDB" id="A0A3N1NRH8"/>
<proteinExistence type="predicted"/>
<dbReference type="InterPro" id="IPR011330">
    <property type="entry name" value="Glyco_hydro/deAcase_b/a-brl"/>
</dbReference>
<dbReference type="PANTHER" id="PTHR30105">
    <property type="entry name" value="UNCHARACTERIZED YIBQ-RELATED"/>
    <property type="match status" value="1"/>
</dbReference>
<evidence type="ECO:0008006" key="5">
    <source>
        <dbReference type="Google" id="ProtNLM"/>
    </source>
</evidence>
<reference evidence="3 4" key="1">
    <citation type="submission" date="2018-11" db="EMBL/GenBank/DDBJ databases">
        <title>Genomic Encyclopedia of Type Strains, Phase IV (KMG-IV): sequencing the most valuable type-strain genomes for metagenomic binning, comparative biology and taxonomic classification.</title>
        <authorList>
            <person name="Goeker M."/>
        </authorList>
    </citation>
    <scope>NUCLEOTIDE SEQUENCE [LARGE SCALE GENOMIC DNA]</scope>
    <source>
        <strain evidence="3 4">DSM 16974</strain>
    </source>
</reference>
<gene>
    <name evidence="3" type="ORF">EDC38_2066</name>
</gene>
<accession>A0A3N1NRH8</accession>
<keyword evidence="4" id="KW-1185">Reference proteome</keyword>
<protein>
    <recommendedName>
        <fullName evidence="5">Divergent polysaccharide deacetylase</fullName>
    </recommendedName>
</protein>
<dbReference type="GO" id="GO:0005975">
    <property type="term" value="P:carbohydrate metabolic process"/>
    <property type="evidence" value="ECO:0007669"/>
    <property type="project" value="InterPro"/>
</dbReference>
<evidence type="ECO:0000313" key="3">
    <source>
        <dbReference type="EMBL" id="ROQ21442.1"/>
    </source>
</evidence>
<organism evidence="3 4">
    <name type="scientific">Marinimicrobium koreense</name>
    <dbReference type="NCBI Taxonomy" id="306545"/>
    <lineage>
        <taxon>Bacteria</taxon>
        <taxon>Pseudomonadati</taxon>
        <taxon>Pseudomonadota</taxon>
        <taxon>Gammaproteobacteria</taxon>
        <taxon>Cellvibrionales</taxon>
        <taxon>Cellvibrionaceae</taxon>
        <taxon>Marinimicrobium</taxon>
    </lineage>
</organism>
<dbReference type="OrthoDB" id="9784811at2"/>